<dbReference type="AlphaFoldDB" id="B5IDN4"/>
<feature type="domain" description="Dihydroneopterin aldolase MtpD C-terminal" evidence="2">
    <location>
        <begin position="14"/>
        <end position="120"/>
    </location>
</feature>
<dbReference type="InterPro" id="IPR007181">
    <property type="entry name" value="MtpD_C"/>
</dbReference>
<comment type="catalytic activity">
    <reaction evidence="1">
        <text>7,8-dihydroneopterin = 6-hydroxymethyl-7,8-dihydropterin + glycolaldehyde</text>
        <dbReference type="Rhea" id="RHEA:10540"/>
        <dbReference type="ChEBI" id="CHEBI:17001"/>
        <dbReference type="ChEBI" id="CHEBI:17071"/>
        <dbReference type="ChEBI" id="CHEBI:44841"/>
        <dbReference type="EC" id="4.1.2.25"/>
    </reaction>
</comment>
<protein>
    <recommendedName>
        <fullName evidence="1">Dihydroneopterin aldolase</fullName>
        <shortName evidence="1">DHNA</shortName>
        <ecNumber evidence="1">4.1.2.25</ecNumber>
    </recommendedName>
    <alternativeName>
        <fullName evidence="1">7,8-dihydroneopterin aldolase</fullName>
    </alternativeName>
</protein>
<dbReference type="EMBL" id="CP001941">
    <property type="protein sequence ID" value="ADD08106.1"/>
    <property type="molecule type" value="Genomic_DNA"/>
</dbReference>
<dbReference type="HAMAP" id="MF_02130">
    <property type="entry name" value="DHNA_arch"/>
    <property type="match status" value="1"/>
</dbReference>
<evidence type="ECO:0000313" key="4">
    <source>
        <dbReference type="Proteomes" id="UP000001400"/>
    </source>
</evidence>
<dbReference type="STRING" id="439481.Aboo_0295"/>
<reference evidence="3" key="1">
    <citation type="submission" date="2010-02" db="EMBL/GenBank/DDBJ databases">
        <title>Complete sequence of Aciduliprofundum boonei T469.</title>
        <authorList>
            <consortium name="US DOE Joint Genome Institute"/>
            <person name="Lucas S."/>
            <person name="Copeland A."/>
            <person name="Lapidus A."/>
            <person name="Cheng J.-F."/>
            <person name="Bruce D."/>
            <person name="Goodwin L."/>
            <person name="Pitluck S."/>
            <person name="Saunders E."/>
            <person name="Detter J.C."/>
            <person name="Han C."/>
            <person name="Tapia R."/>
            <person name="Land M."/>
            <person name="Hauser L."/>
            <person name="Kyrpides N."/>
            <person name="Mikhailova N."/>
            <person name="Flores G."/>
            <person name="Reysenbach A.-L."/>
            <person name="Woyke T."/>
        </authorList>
    </citation>
    <scope>NUCLEOTIDE SEQUENCE</scope>
    <source>
        <strain evidence="3">T469</strain>
    </source>
</reference>
<comment type="similarity">
    <text evidence="1">Belongs to the archaeal dihydroneopterin aldolase family.</text>
</comment>
<dbReference type="GO" id="GO:0004150">
    <property type="term" value="F:dihydroneopterin aldolase activity"/>
    <property type="evidence" value="ECO:0007669"/>
    <property type="project" value="UniProtKB-UniRule"/>
</dbReference>
<dbReference type="Pfam" id="PF04038">
    <property type="entry name" value="DHNA"/>
    <property type="match status" value="1"/>
</dbReference>
<dbReference type="Gene3D" id="3.30.1300.20">
    <property type="entry name" value="7,8-dihydroneopterin aldolase (MptD)"/>
    <property type="match status" value="1"/>
</dbReference>
<keyword evidence="4" id="KW-1185">Reference proteome</keyword>
<gene>
    <name evidence="1" type="primary">mptD</name>
    <name evidence="3" type="ordered locus">Aboo_0295</name>
</gene>
<name>B5IDN4_ACIB4</name>
<dbReference type="KEGG" id="abi:Aboo_0295"/>
<keyword evidence="1" id="KW-0456">Lyase</keyword>
<comment type="subunit">
    <text evidence="1">Homotetramer.</text>
</comment>
<dbReference type="eggNOG" id="arCOG04705">
    <property type="taxonomic scope" value="Archaea"/>
</dbReference>
<feature type="binding site" evidence="1">
    <location>
        <position position="117"/>
    </location>
    <ligand>
        <name>substrate</name>
    </ligand>
</feature>
<dbReference type="EC" id="4.1.2.25" evidence="1"/>
<evidence type="ECO:0000256" key="1">
    <source>
        <dbReference type="HAMAP-Rule" id="MF_02130"/>
    </source>
</evidence>
<dbReference type="InterPro" id="IPR036839">
    <property type="entry name" value="MptD_sf"/>
</dbReference>
<dbReference type="InterPro" id="IPR027508">
    <property type="entry name" value="DHN_aldolase_MptD"/>
</dbReference>
<proteinExistence type="inferred from homology"/>
<organism evidence="3 4">
    <name type="scientific">Aciduliprofundum boonei (strain DSM 19572 / T469)</name>
    <dbReference type="NCBI Taxonomy" id="439481"/>
    <lineage>
        <taxon>Archaea</taxon>
        <taxon>Methanobacteriati</taxon>
        <taxon>Thermoplasmatota</taxon>
        <taxon>DHVE2 group</taxon>
        <taxon>Candidatus Aciduliprofundum</taxon>
    </lineage>
</organism>
<dbReference type="HOGENOM" id="CLU_149105_1_0_2"/>
<accession>B5IDN4</accession>
<dbReference type="OrthoDB" id="132689at2157"/>
<dbReference type="GeneID" id="8827237"/>
<sequence>MKVDKAKKYFNCSSSERAAFEAGIKLGTVYHQFVGTPLSLENVDALEKAIEASLKVQPFVVDAKVRIDRSRIKKKSGFYKYLTLSGDMLDVELTVQYEDKTALCKLEYVEEMDYPLMYIKEIRGAENVH</sequence>
<comment type="function">
    <text evidence="1">Catalyzes the conversion of 7,8-dihydroneopterin (H2Neo) to 6-hydroxymethyl-7,8-dihydropterin (6-HMD).</text>
</comment>
<evidence type="ECO:0000313" key="3">
    <source>
        <dbReference type="EMBL" id="ADD08106.1"/>
    </source>
</evidence>
<dbReference type="RefSeq" id="WP_008084562.1">
    <property type="nucleotide sequence ID" value="NC_013926.1"/>
</dbReference>
<feature type="binding site" evidence="1">
    <location>
        <position position="21"/>
    </location>
    <ligand>
        <name>substrate</name>
    </ligand>
</feature>
<evidence type="ECO:0000259" key="2">
    <source>
        <dbReference type="Pfam" id="PF04038"/>
    </source>
</evidence>
<dbReference type="SUPFAM" id="SSF143560">
    <property type="entry name" value="MK0786-like"/>
    <property type="match status" value="1"/>
</dbReference>
<dbReference type="Proteomes" id="UP000001400">
    <property type="component" value="Chromosome"/>
</dbReference>